<organism evidence="5 6">
    <name type="scientific">Leekyejoonella antrihumi</name>
    <dbReference type="NCBI Taxonomy" id="1660198"/>
    <lineage>
        <taxon>Bacteria</taxon>
        <taxon>Bacillati</taxon>
        <taxon>Actinomycetota</taxon>
        <taxon>Actinomycetes</taxon>
        <taxon>Micrococcales</taxon>
        <taxon>Dermacoccaceae</taxon>
        <taxon>Leekyejoonella</taxon>
    </lineage>
</organism>
<dbReference type="RefSeq" id="WP_146321010.1">
    <property type="nucleotide sequence ID" value="NZ_VCQV01000058.1"/>
</dbReference>
<feature type="domain" description="Carboxyltransferase" evidence="4">
    <location>
        <begin position="1"/>
        <end position="191"/>
    </location>
</feature>
<evidence type="ECO:0000256" key="2">
    <source>
        <dbReference type="ARBA" id="ARBA00022801"/>
    </source>
</evidence>
<dbReference type="SUPFAM" id="SSF50891">
    <property type="entry name" value="Cyclophilin-like"/>
    <property type="match status" value="1"/>
</dbReference>
<reference evidence="5 6" key="2">
    <citation type="submission" date="2019-08" db="EMBL/GenBank/DDBJ databases">
        <title>Jejuicoccus antrihumi gen. nov., sp. nov., a new member of the family Dermacoccaceae isolated from a cave.</title>
        <authorList>
            <person name="Schumann P."/>
            <person name="Kim I.S."/>
        </authorList>
    </citation>
    <scope>NUCLEOTIDE SEQUENCE [LARGE SCALE GENOMIC DNA]</scope>
    <source>
        <strain evidence="5 6">C5-26</strain>
    </source>
</reference>
<dbReference type="GO" id="GO:0005524">
    <property type="term" value="F:ATP binding"/>
    <property type="evidence" value="ECO:0007669"/>
    <property type="project" value="UniProtKB-KW"/>
</dbReference>
<dbReference type="PANTHER" id="PTHR34698:SF2">
    <property type="entry name" value="5-OXOPROLINASE SUBUNIT B"/>
    <property type="match status" value="1"/>
</dbReference>
<dbReference type="InterPro" id="IPR010016">
    <property type="entry name" value="PxpB"/>
</dbReference>
<name>A0A563DRD9_9MICO</name>
<evidence type="ECO:0000313" key="6">
    <source>
        <dbReference type="Proteomes" id="UP000320244"/>
    </source>
</evidence>
<reference evidence="5 6" key="1">
    <citation type="submission" date="2019-05" db="EMBL/GenBank/DDBJ databases">
        <authorList>
            <person name="Lee S.D."/>
        </authorList>
    </citation>
    <scope>NUCLEOTIDE SEQUENCE [LARGE SCALE GENOMIC DNA]</scope>
    <source>
        <strain evidence="5 6">C5-26</strain>
    </source>
</reference>
<dbReference type="Gene3D" id="3.30.1360.40">
    <property type="match status" value="1"/>
</dbReference>
<accession>A0A563DRD9</accession>
<dbReference type="InterPro" id="IPR003833">
    <property type="entry name" value="CT_C_D"/>
</dbReference>
<dbReference type="SUPFAM" id="SSF160467">
    <property type="entry name" value="PH0987 N-terminal domain-like"/>
    <property type="match status" value="1"/>
</dbReference>
<dbReference type="Proteomes" id="UP000320244">
    <property type="component" value="Unassembled WGS sequence"/>
</dbReference>
<comment type="caution">
    <text evidence="5">The sequence shown here is derived from an EMBL/GenBank/DDBJ whole genome shotgun (WGS) entry which is preliminary data.</text>
</comment>
<dbReference type="SMART" id="SM00796">
    <property type="entry name" value="AHS1"/>
    <property type="match status" value="1"/>
</dbReference>
<evidence type="ECO:0000313" key="5">
    <source>
        <dbReference type="EMBL" id="TWP32800.1"/>
    </source>
</evidence>
<dbReference type="PANTHER" id="PTHR34698">
    <property type="entry name" value="5-OXOPROLINASE SUBUNIT B"/>
    <property type="match status" value="1"/>
</dbReference>
<proteinExistence type="predicted"/>
<evidence type="ECO:0000259" key="4">
    <source>
        <dbReference type="SMART" id="SM00796"/>
    </source>
</evidence>
<protein>
    <submittedName>
        <fullName evidence="5">Allophanate hydrolase subunit 1</fullName>
    </submittedName>
</protein>
<keyword evidence="6" id="KW-1185">Reference proteome</keyword>
<gene>
    <name evidence="5" type="ORF">FGL98_23310</name>
</gene>
<keyword evidence="1" id="KW-0547">Nucleotide-binding</keyword>
<dbReference type="Gene3D" id="2.40.100.10">
    <property type="entry name" value="Cyclophilin-like"/>
    <property type="match status" value="1"/>
</dbReference>
<dbReference type="GO" id="GO:0016787">
    <property type="term" value="F:hydrolase activity"/>
    <property type="evidence" value="ECO:0007669"/>
    <property type="project" value="UniProtKB-KW"/>
</dbReference>
<dbReference type="Pfam" id="PF02682">
    <property type="entry name" value="CT_C_D"/>
    <property type="match status" value="1"/>
</dbReference>
<evidence type="ECO:0000256" key="3">
    <source>
        <dbReference type="ARBA" id="ARBA00022840"/>
    </source>
</evidence>
<keyword evidence="3" id="KW-0067">ATP-binding</keyword>
<evidence type="ECO:0000256" key="1">
    <source>
        <dbReference type="ARBA" id="ARBA00022741"/>
    </source>
</evidence>
<dbReference type="AlphaFoldDB" id="A0A563DRD9"/>
<dbReference type="EMBL" id="VCQV01000058">
    <property type="protein sequence ID" value="TWP32800.1"/>
    <property type="molecule type" value="Genomic_DNA"/>
</dbReference>
<keyword evidence="2 5" id="KW-0378">Hydrolase</keyword>
<dbReference type="InterPro" id="IPR029000">
    <property type="entry name" value="Cyclophilin-like_dom_sf"/>
</dbReference>
<dbReference type="OrthoDB" id="9768696at2"/>
<sequence length="202" mass="21311">MRLAPCGDAALLVELDNLDQTLALYAELSRKPLPGVTDLVPAARTVLVRIDRSSTRLADVAEAVASVQLRKGERPDAGQVQIAVTYDGADLAEVGELTGLGERGVIAAHTGQEWMVAFAGFAPGFGYLVGASDALHVPRRSTPRTRVPAGAVGLAGEFSGVYPRESPGGWQLIGTCRQPMWDPDRTPPAVLAAGVRVRFVEA</sequence>